<name>C1A737_GEMAT</name>
<dbReference type="eggNOG" id="COG0683">
    <property type="taxonomic scope" value="Bacteria"/>
</dbReference>
<dbReference type="SUPFAM" id="SSF53822">
    <property type="entry name" value="Periplasmic binding protein-like I"/>
    <property type="match status" value="1"/>
</dbReference>
<evidence type="ECO:0000259" key="3">
    <source>
        <dbReference type="Pfam" id="PF13458"/>
    </source>
</evidence>
<dbReference type="InterPro" id="IPR028081">
    <property type="entry name" value="Leu-bd"/>
</dbReference>
<dbReference type="CDD" id="cd06268">
    <property type="entry name" value="PBP1_ABC_transporter_LIVBP-like"/>
    <property type="match status" value="1"/>
</dbReference>
<dbReference type="Proteomes" id="UP000002209">
    <property type="component" value="Chromosome"/>
</dbReference>
<evidence type="ECO:0000313" key="5">
    <source>
        <dbReference type="Proteomes" id="UP000002209"/>
    </source>
</evidence>
<evidence type="ECO:0000256" key="2">
    <source>
        <dbReference type="ARBA" id="ARBA00022729"/>
    </source>
</evidence>
<dbReference type="AlphaFoldDB" id="C1A737"/>
<feature type="domain" description="Leucine-binding protein" evidence="3">
    <location>
        <begin position="56"/>
        <end position="347"/>
    </location>
</feature>
<evidence type="ECO:0000313" key="4">
    <source>
        <dbReference type="EMBL" id="BAH38047.1"/>
    </source>
</evidence>
<dbReference type="PANTHER" id="PTHR30483:SF6">
    <property type="entry name" value="PERIPLASMIC BINDING PROTEIN OF ABC TRANSPORTER FOR NATURAL AMINO ACIDS"/>
    <property type="match status" value="1"/>
</dbReference>
<evidence type="ECO:0000256" key="1">
    <source>
        <dbReference type="ARBA" id="ARBA00010062"/>
    </source>
</evidence>
<dbReference type="STRING" id="379066.GAU_1005"/>
<organism evidence="4 5">
    <name type="scientific">Gemmatimonas aurantiaca (strain DSM 14586 / JCM 11422 / NBRC 100505 / T-27)</name>
    <dbReference type="NCBI Taxonomy" id="379066"/>
    <lineage>
        <taxon>Bacteria</taxon>
        <taxon>Pseudomonadati</taxon>
        <taxon>Gemmatimonadota</taxon>
        <taxon>Gemmatimonadia</taxon>
        <taxon>Gemmatimonadales</taxon>
        <taxon>Gemmatimonadaceae</taxon>
        <taxon>Gemmatimonas</taxon>
    </lineage>
</organism>
<keyword evidence="2" id="KW-0732">Signal</keyword>
<keyword evidence="5" id="KW-1185">Reference proteome</keyword>
<proteinExistence type="inferred from homology"/>
<dbReference type="EMBL" id="AP009153">
    <property type="protein sequence ID" value="BAH38047.1"/>
    <property type="molecule type" value="Genomic_DNA"/>
</dbReference>
<reference evidence="5" key="1">
    <citation type="submission" date="2006-03" db="EMBL/GenBank/DDBJ databases">
        <title>Complete genome sequence of Gemmatimonas aurantiaca T-27 that represents a novel phylum Gemmatimonadetes.</title>
        <authorList>
            <person name="Takasaki K."/>
            <person name="Ichikawa N."/>
            <person name="Miura H."/>
            <person name="Matsushita S."/>
            <person name="Watanabe Y."/>
            <person name="Oguchi A."/>
            <person name="Ankai A."/>
            <person name="Yashiro I."/>
            <person name="Takahashi M."/>
            <person name="Terui Y."/>
            <person name="Fukui S."/>
            <person name="Yokoyama H."/>
            <person name="Tanikawa S."/>
            <person name="Hanada S."/>
            <person name="Kamagata Y."/>
            <person name="Fujita N."/>
        </authorList>
    </citation>
    <scope>NUCLEOTIDE SEQUENCE [LARGE SCALE GENOMIC DNA]</scope>
    <source>
        <strain evidence="5">T-27 / DSM 14586 / JCM 11422 / NBRC 100505</strain>
    </source>
</reference>
<comment type="similarity">
    <text evidence="1">Belongs to the leucine-binding protein family.</text>
</comment>
<sequence>MPILYGRLLRPSPGHDVFFPMRMVFWRPPLLVLPVVLILACREQPRPLIGTALGSTFNEAVTMALEDATPSGTTAVADALLLAERSSVAASAIQLATTLLSKPSLVAVVGHTNSSASLAAAQLYNDAKVVELAPTSTAQLYSAAGPYSFRMVPSDHRQGWVLAQAVARERPRDARVALLYVNDDYGRSLRSVVGAALDSLEISVVADLPHLDSPGKTRTVLEDIQTVIQTKPNVIVWLGRPGSLHSVLPAIRPSLGDVPVFASDATTTWSLRGNPDGVLTGVRYVDFVDLDATPEGRRFRDRYRARFGHTPGGGEALAYDAMLVLLEAVRSGARTGDDVRRFLDQLGRERQAVHGVTGLISFSLDGDVQRDPILRRIPAPDAVATNSP</sequence>
<gene>
    <name evidence="4" type="ordered locus">GAU_1005</name>
</gene>
<dbReference type="Pfam" id="PF13458">
    <property type="entry name" value="Peripla_BP_6"/>
    <property type="match status" value="1"/>
</dbReference>
<accession>C1A737</accession>
<dbReference type="HOGENOM" id="CLU_711251_0_0_0"/>
<dbReference type="InterPro" id="IPR051010">
    <property type="entry name" value="BCAA_transport"/>
</dbReference>
<protein>
    <submittedName>
        <fullName evidence="4">Putative amino acid ABC transporter substrate binding protein</fullName>
    </submittedName>
</protein>
<dbReference type="PANTHER" id="PTHR30483">
    <property type="entry name" value="LEUCINE-SPECIFIC-BINDING PROTEIN"/>
    <property type="match status" value="1"/>
</dbReference>
<dbReference type="InterPro" id="IPR028082">
    <property type="entry name" value="Peripla_BP_I"/>
</dbReference>
<dbReference type="KEGG" id="gau:GAU_1005"/>
<dbReference type="Gene3D" id="3.40.50.2300">
    <property type="match status" value="2"/>
</dbReference>